<dbReference type="FunFam" id="3.40.50.2300:FF:000574">
    <property type="entry name" value="Response regulator PleD"/>
    <property type="match status" value="1"/>
</dbReference>
<dbReference type="GO" id="GO:1902201">
    <property type="term" value="P:negative regulation of bacterial-type flagellum-dependent cell motility"/>
    <property type="evidence" value="ECO:0007669"/>
    <property type="project" value="TreeGrafter"/>
</dbReference>
<evidence type="ECO:0000259" key="4">
    <source>
        <dbReference type="PROSITE" id="PS50110"/>
    </source>
</evidence>
<accession>A0A2P7AW79</accession>
<dbReference type="Gene3D" id="6.10.250.690">
    <property type="match status" value="1"/>
</dbReference>
<dbReference type="SUPFAM" id="SSF55073">
    <property type="entry name" value="Nucleotide cyclase"/>
    <property type="match status" value="1"/>
</dbReference>
<proteinExistence type="predicted"/>
<dbReference type="SMART" id="SM00267">
    <property type="entry name" value="GGDEF"/>
    <property type="match status" value="1"/>
</dbReference>
<comment type="caution">
    <text evidence="6">The sequence shown here is derived from an EMBL/GenBank/DDBJ whole genome shotgun (WGS) entry which is preliminary data.</text>
</comment>
<keyword evidence="7" id="KW-1185">Reference proteome</keyword>
<dbReference type="InterPro" id="IPR050469">
    <property type="entry name" value="Diguanylate_Cyclase"/>
</dbReference>
<feature type="modified residue" description="4-aspartylphosphate" evidence="3">
    <location>
        <position position="53"/>
    </location>
</feature>
<evidence type="ECO:0000256" key="1">
    <source>
        <dbReference type="ARBA" id="ARBA00012528"/>
    </source>
</evidence>
<dbReference type="FunFam" id="3.30.70.270:FF:000001">
    <property type="entry name" value="Diguanylate cyclase domain protein"/>
    <property type="match status" value="1"/>
</dbReference>
<gene>
    <name evidence="6" type="ORF">CU100_12695</name>
</gene>
<dbReference type="OrthoDB" id="9812260at2"/>
<dbReference type="CDD" id="cd01949">
    <property type="entry name" value="GGDEF"/>
    <property type="match status" value="1"/>
</dbReference>
<dbReference type="SMART" id="SM00448">
    <property type="entry name" value="REC"/>
    <property type="match status" value="2"/>
</dbReference>
<evidence type="ECO:0000313" key="6">
    <source>
        <dbReference type="EMBL" id="PSH58451.1"/>
    </source>
</evidence>
<evidence type="ECO:0000256" key="2">
    <source>
        <dbReference type="ARBA" id="ARBA00034247"/>
    </source>
</evidence>
<reference evidence="7" key="1">
    <citation type="submission" date="2017-11" db="EMBL/GenBank/DDBJ databases">
        <authorList>
            <person name="Kuznetsova I."/>
            <person name="Sazanova A."/>
            <person name="Chirak E."/>
            <person name="Safronova V."/>
            <person name="Willems A."/>
        </authorList>
    </citation>
    <scope>NUCLEOTIDE SEQUENCE [LARGE SCALE GENOMIC DNA]</scope>
    <source>
        <strain evidence="7">PEPV15</strain>
    </source>
</reference>
<sequence>MTARILVVDDVPANVKLLEARLSAEYYEVVTASDGYEALDICENSNVDLILLDVMMPGMDGFEVCRRLKSRPSTAHIPVILVTALDQDTDRITGLNFGADDFLTKPVNDLQLLARVKSLVRLKNLTDELRLRVATTRDVGLESILRFPVGGEGLAKNARVLLIDERPESVERIQRVLADEGTVDVQTDPQAGFFDAIQGNHDCLVISSRFKDFDPLRVCAQLRSLDNTRSLPIILVADQGEEPLIRRALELGVNDYVVRPLNPNELLARLRTQLRRKAYHDGLRASVVKTYEMAVTDSLTGLHNRLYLETHLATLFKRAVERRRPLSILMTDIDRFKLINDTHGHDGGDEVLREFARRLRRNVRGSDLASRYGGEEFFVVMPETDPVLAAVVAERIRREVASTPFIVNQSGTSVPVTISIGIASVSAKGDSVQSLLKRADDALYGAKAAGRNRVVSAAAA</sequence>
<dbReference type="PROSITE" id="PS50887">
    <property type="entry name" value="GGDEF"/>
    <property type="match status" value="1"/>
</dbReference>
<dbReference type="Pfam" id="PF00072">
    <property type="entry name" value="Response_reg"/>
    <property type="match status" value="2"/>
</dbReference>
<dbReference type="InterPro" id="IPR043128">
    <property type="entry name" value="Rev_trsase/Diguanyl_cyclase"/>
</dbReference>
<dbReference type="PANTHER" id="PTHR45138:SF9">
    <property type="entry name" value="DIGUANYLATE CYCLASE DGCM-RELATED"/>
    <property type="match status" value="1"/>
</dbReference>
<dbReference type="CDD" id="cd17538">
    <property type="entry name" value="REC_D1_PleD-like"/>
    <property type="match status" value="1"/>
</dbReference>
<keyword evidence="3" id="KW-0597">Phosphoprotein</keyword>
<dbReference type="InterPro" id="IPR029787">
    <property type="entry name" value="Nucleotide_cyclase"/>
</dbReference>
<dbReference type="NCBIfam" id="NF007135">
    <property type="entry name" value="PRK09581.1"/>
    <property type="match status" value="1"/>
</dbReference>
<evidence type="ECO:0000256" key="3">
    <source>
        <dbReference type="PROSITE-ProRule" id="PRU00169"/>
    </source>
</evidence>
<dbReference type="GO" id="GO:0052621">
    <property type="term" value="F:diguanylate cyclase activity"/>
    <property type="evidence" value="ECO:0007669"/>
    <property type="project" value="UniProtKB-EC"/>
</dbReference>
<dbReference type="AlphaFoldDB" id="A0A2P7AW79"/>
<dbReference type="InterPro" id="IPR011006">
    <property type="entry name" value="CheY-like_superfamily"/>
</dbReference>
<dbReference type="InterPro" id="IPR000160">
    <property type="entry name" value="GGDEF_dom"/>
</dbReference>
<feature type="domain" description="Response regulatory" evidence="4">
    <location>
        <begin position="159"/>
        <end position="274"/>
    </location>
</feature>
<dbReference type="Gene3D" id="3.30.70.270">
    <property type="match status" value="1"/>
</dbReference>
<comment type="catalytic activity">
    <reaction evidence="2">
        <text>2 GTP = 3',3'-c-di-GMP + 2 diphosphate</text>
        <dbReference type="Rhea" id="RHEA:24898"/>
        <dbReference type="ChEBI" id="CHEBI:33019"/>
        <dbReference type="ChEBI" id="CHEBI:37565"/>
        <dbReference type="ChEBI" id="CHEBI:58805"/>
        <dbReference type="EC" id="2.7.7.65"/>
    </reaction>
</comment>
<evidence type="ECO:0000259" key="5">
    <source>
        <dbReference type="PROSITE" id="PS50887"/>
    </source>
</evidence>
<dbReference type="RefSeq" id="WP_106716891.1">
    <property type="nucleotide sequence ID" value="NZ_JACHXT010000001.1"/>
</dbReference>
<protein>
    <recommendedName>
        <fullName evidence="1">diguanylate cyclase</fullName>
        <ecNumber evidence="1">2.7.7.65</ecNumber>
    </recommendedName>
</protein>
<dbReference type="NCBIfam" id="TIGR00254">
    <property type="entry name" value="GGDEF"/>
    <property type="match status" value="1"/>
</dbReference>
<dbReference type="PROSITE" id="PS50110">
    <property type="entry name" value="RESPONSE_REGULATORY"/>
    <property type="match status" value="2"/>
</dbReference>
<dbReference type="PANTHER" id="PTHR45138">
    <property type="entry name" value="REGULATORY COMPONENTS OF SENSORY TRANSDUCTION SYSTEM"/>
    <property type="match status" value="1"/>
</dbReference>
<dbReference type="EMBL" id="PGGN01000002">
    <property type="protein sequence ID" value="PSH58451.1"/>
    <property type="molecule type" value="Genomic_DNA"/>
</dbReference>
<dbReference type="Gene3D" id="3.40.50.2300">
    <property type="match status" value="1"/>
</dbReference>
<dbReference type="GO" id="GO:0043709">
    <property type="term" value="P:cell adhesion involved in single-species biofilm formation"/>
    <property type="evidence" value="ECO:0007669"/>
    <property type="project" value="TreeGrafter"/>
</dbReference>
<evidence type="ECO:0000313" key="7">
    <source>
        <dbReference type="Proteomes" id="UP000241158"/>
    </source>
</evidence>
<organism evidence="6 7">
    <name type="scientific">Phyllobacterium endophyticum</name>
    <dbReference type="NCBI Taxonomy" id="1149773"/>
    <lineage>
        <taxon>Bacteria</taxon>
        <taxon>Pseudomonadati</taxon>
        <taxon>Pseudomonadota</taxon>
        <taxon>Alphaproteobacteria</taxon>
        <taxon>Hyphomicrobiales</taxon>
        <taxon>Phyllobacteriaceae</taxon>
        <taxon>Phyllobacterium</taxon>
    </lineage>
</organism>
<dbReference type="EC" id="2.7.7.65" evidence="1"/>
<feature type="domain" description="Response regulatory" evidence="4">
    <location>
        <begin position="4"/>
        <end position="120"/>
    </location>
</feature>
<dbReference type="GO" id="GO:0000160">
    <property type="term" value="P:phosphorelay signal transduction system"/>
    <property type="evidence" value="ECO:0007669"/>
    <property type="project" value="InterPro"/>
</dbReference>
<dbReference type="SUPFAM" id="SSF52172">
    <property type="entry name" value="CheY-like"/>
    <property type="match status" value="2"/>
</dbReference>
<dbReference type="InterPro" id="IPR001789">
    <property type="entry name" value="Sig_transdc_resp-reg_receiver"/>
</dbReference>
<comment type="caution">
    <text evidence="3">Lacks conserved residue(s) required for the propagation of feature annotation.</text>
</comment>
<dbReference type="Pfam" id="PF00990">
    <property type="entry name" value="GGDEF"/>
    <property type="match status" value="1"/>
</dbReference>
<dbReference type="Proteomes" id="UP000241158">
    <property type="component" value="Unassembled WGS sequence"/>
</dbReference>
<name>A0A2P7AW79_9HYPH</name>
<dbReference type="GO" id="GO:0005886">
    <property type="term" value="C:plasma membrane"/>
    <property type="evidence" value="ECO:0007669"/>
    <property type="project" value="TreeGrafter"/>
</dbReference>
<feature type="domain" description="GGDEF" evidence="5">
    <location>
        <begin position="324"/>
        <end position="459"/>
    </location>
</feature>